<dbReference type="AlphaFoldDB" id="A0A510TXK2"/>
<dbReference type="SUPFAM" id="SSF51445">
    <property type="entry name" value="(Trans)glycosidases"/>
    <property type="match status" value="1"/>
</dbReference>
<dbReference type="GO" id="GO:0004565">
    <property type="term" value="F:beta-galactosidase activity"/>
    <property type="evidence" value="ECO:0007669"/>
    <property type="project" value="InterPro"/>
</dbReference>
<dbReference type="Pfam" id="PF02449">
    <property type="entry name" value="Glyco_hydro_42"/>
    <property type="match status" value="1"/>
</dbReference>
<keyword evidence="1" id="KW-0378">Hydrolase</keyword>
<dbReference type="InterPro" id="IPR013529">
    <property type="entry name" value="Glyco_hydro_42_N"/>
</dbReference>
<accession>A0A510TXK2</accession>
<name>A0A510TXK2_9LACO</name>
<evidence type="ECO:0000313" key="3">
    <source>
        <dbReference type="EMBL" id="QFR24656.1"/>
    </source>
</evidence>
<dbReference type="GO" id="GO:0009341">
    <property type="term" value="C:beta-galactosidase complex"/>
    <property type="evidence" value="ECO:0007669"/>
    <property type="project" value="InterPro"/>
</dbReference>
<dbReference type="Gene3D" id="3.20.20.80">
    <property type="entry name" value="Glycosidases"/>
    <property type="match status" value="1"/>
</dbReference>
<dbReference type="GO" id="GO:0005975">
    <property type="term" value="P:carbohydrate metabolic process"/>
    <property type="evidence" value="ECO:0007669"/>
    <property type="project" value="InterPro"/>
</dbReference>
<evidence type="ECO:0000256" key="1">
    <source>
        <dbReference type="ARBA" id="ARBA00022801"/>
    </source>
</evidence>
<organism evidence="3 4">
    <name type="scientific">Schleiferilactobacillus harbinensis</name>
    <dbReference type="NCBI Taxonomy" id="304207"/>
    <lineage>
        <taxon>Bacteria</taxon>
        <taxon>Bacillati</taxon>
        <taxon>Bacillota</taxon>
        <taxon>Bacilli</taxon>
        <taxon>Lactobacillales</taxon>
        <taxon>Lactobacillaceae</taxon>
        <taxon>Schleiferilactobacillus</taxon>
    </lineage>
</organism>
<dbReference type="RefSeq" id="WP_146995168.1">
    <property type="nucleotide sequence ID" value="NZ_BJTX01000063.1"/>
</dbReference>
<sequence>MAQVMIHADDVVGQALFAEETGGFSLTDRLGGGIDVTAFARQPERYLTAVLRPESGDSMALSLLVYVTGEKSPAMTIRFGILPTVRSTMVLDKEWFKGAVLFPDAPVGGLKVVCHGHAVALADITKLELVTLPTAAPVTLHITNLHYTDTYPRIGLDQTVLVDQFGQTIAKEWPEKIHSEGELQERLRAAADQAPQIPVSSWDKYGGDMTRQLTKGTGFFATQKTDDRWYLVDPVGNAFFSLGVDGVGAANDCRIEGIHRYLDWLPEHSDPEYTHFFATGHTPAGKPVESFAFAQANLQRAFGPDWQARWQDMMLHQLRGLGINTIGNWSDRALIRRQAMPYVTMLPQFPDTTAHIFRDFPDVFAPEYTEAAQQSAQALAARKDDPWLIGYFLRNEPSWAFVDHLNLGAEVLANPTRTATKERLVADLQDQYATIAALNTAWHTDFTDFAALYNTPTVPPAAADDLRAFSRKMVKQYVSVPAKACRAVDPQHLILGMRWAWVSDPDLIAGWEDCDVFSINCYAMDPTKELDQVRDLGVDQPVMIGEFHFGALDAGPTATGLEAVSNQNDRGTAFRHYCEHVAAHPNGIGCHYFQCYDQFALGRFDGENYNIGLFDICSQPYQALGAAIKETARHIDDINAGEAQGTAPLVTELPMIAY</sequence>
<keyword evidence="2" id="KW-0326">Glycosidase</keyword>
<protein>
    <submittedName>
        <fullName evidence="3">Uncharacterized protein</fullName>
    </submittedName>
</protein>
<proteinExistence type="predicted"/>
<dbReference type="KEGG" id="lhb:D1010_15445"/>
<dbReference type="InterPro" id="IPR017853">
    <property type="entry name" value="GH"/>
</dbReference>
<gene>
    <name evidence="3" type="ORF">D1010_15445</name>
</gene>
<evidence type="ECO:0000313" key="4">
    <source>
        <dbReference type="Proteomes" id="UP000326779"/>
    </source>
</evidence>
<dbReference type="Proteomes" id="UP000326779">
    <property type="component" value="Chromosome"/>
</dbReference>
<reference evidence="3 4" key="1">
    <citation type="submission" date="2019-10" db="EMBL/GenBank/DDBJ databases">
        <title>The completed genome of Lactobacillus harbinensis M1.</title>
        <authorList>
            <person name="Zheng Y."/>
        </authorList>
    </citation>
    <scope>NUCLEOTIDE SEQUENCE [LARGE SCALE GENOMIC DNA]</scope>
    <source>
        <strain evidence="3 4">M1</strain>
    </source>
</reference>
<dbReference type="EMBL" id="CP045143">
    <property type="protein sequence ID" value="QFR24656.1"/>
    <property type="molecule type" value="Genomic_DNA"/>
</dbReference>
<evidence type="ECO:0000256" key="2">
    <source>
        <dbReference type="ARBA" id="ARBA00023295"/>
    </source>
</evidence>